<dbReference type="InterPro" id="IPR053176">
    <property type="entry name" value="T6SS_TssE1-like"/>
</dbReference>
<comment type="caution">
    <text evidence="2">The sequence shown here is derived from an EMBL/GenBank/DDBJ whole genome shotgun (WGS) entry which is preliminary data.</text>
</comment>
<dbReference type="NCBIfam" id="TIGR03357">
    <property type="entry name" value="VI_zyme"/>
    <property type="match status" value="1"/>
</dbReference>
<dbReference type="EMBL" id="VANS01000001">
    <property type="protein sequence ID" value="TMM54130.1"/>
    <property type="molecule type" value="Genomic_DNA"/>
</dbReference>
<dbReference type="PANTHER" id="PTHR38595:SF1">
    <property type="entry name" value="TYPE VI SECRETION SYSTEM COMPONENT TSSE1"/>
    <property type="match status" value="1"/>
</dbReference>
<sequence length="165" mass="19031">MADRTITERLQPSLLDRLTDHEPEKKTEGRDSRVIDLNRLRDIVRRDLAWLLNSNNQDSILDAQAYPYVATSVLNYGVRDTAGDFSTENRAETIRRSIEQAIARFEPRIREGTLEVTARESKDKRQSVIDFDIHAEMWAQPLPMELYLRSQVDLTTGELSLDSRA</sequence>
<evidence type="ECO:0000259" key="1">
    <source>
        <dbReference type="Pfam" id="PF04965"/>
    </source>
</evidence>
<organism evidence="2 3">
    <name type="scientific">Sulfitobacter sabulilitoris</name>
    <dbReference type="NCBI Taxonomy" id="2562655"/>
    <lineage>
        <taxon>Bacteria</taxon>
        <taxon>Pseudomonadati</taxon>
        <taxon>Pseudomonadota</taxon>
        <taxon>Alphaproteobacteria</taxon>
        <taxon>Rhodobacterales</taxon>
        <taxon>Roseobacteraceae</taxon>
        <taxon>Sulfitobacter</taxon>
    </lineage>
</organism>
<dbReference type="PANTHER" id="PTHR38595">
    <property type="entry name" value="CYTOPLASMIC PROTEIN-RELATED"/>
    <property type="match status" value="1"/>
</dbReference>
<dbReference type="Proteomes" id="UP000309550">
    <property type="component" value="Unassembled WGS sequence"/>
</dbReference>
<dbReference type="OrthoDB" id="119583at2"/>
<dbReference type="InterPro" id="IPR017737">
    <property type="entry name" value="TssE1-like"/>
</dbReference>
<dbReference type="Gene3D" id="3.10.450.40">
    <property type="match status" value="1"/>
</dbReference>
<dbReference type="AlphaFoldDB" id="A0A5S3PKQ5"/>
<feature type="domain" description="IraD/Gp25-like" evidence="1">
    <location>
        <begin position="39"/>
        <end position="141"/>
    </location>
</feature>
<gene>
    <name evidence="2" type="primary">tssE</name>
    <name evidence="2" type="ORF">FDT80_00555</name>
</gene>
<dbReference type="InterPro" id="IPR007048">
    <property type="entry name" value="IraD/Gp25-like"/>
</dbReference>
<proteinExistence type="predicted"/>
<protein>
    <submittedName>
        <fullName evidence="2">Type VI secretion system baseplate subunit TssE</fullName>
    </submittedName>
</protein>
<accession>A0A5S3PKQ5</accession>
<dbReference type="RefSeq" id="WP_138660304.1">
    <property type="nucleotide sequence ID" value="NZ_VANS01000001.1"/>
</dbReference>
<dbReference type="SUPFAM" id="SSF160719">
    <property type="entry name" value="gpW/gp25-like"/>
    <property type="match status" value="1"/>
</dbReference>
<reference evidence="2 3" key="1">
    <citation type="submission" date="2019-05" db="EMBL/GenBank/DDBJ databases">
        <title>Sulfitobacter sabulilitoris sp. nov., isolated from a marine sand.</title>
        <authorList>
            <person name="Yoon J.-H."/>
        </authorList>
    </citation>
    <scope>NUCLEOTIDE SEQUENCE [LARGE SCALE GENOMIC DNA]</scope>
    <source>
        <strain evidence="2 3">HSMS-29</strain>
    </source>
</reference>
<evidence type="ECO:0000313" key="2">
    <source>
        <dbReference type="EMBL" id="TMM54130.1"/>
    </source>
</evidence>
<name>A0A5S3PKQ5_9RHOB</name>
<evidence type="ECO:0000313" key="3">
    <source>
        <dbReference type="Proteomes" id="UP000309550"/>
    </source>
</evidence>
<keyword evidence="3" id="KW-1185">Reference proteome</keyword>
<dbReference type="Pfam" id="PF04965">
    <property type="entry name" value="GPW_gp25"/>
    <property type="match status" value="1"/>
</dbReference>